<dbReference type="Xenbase" id="XB-GENE-947456">
    <property type="gene designation" value="p2ry12.L"/>
</dbReference>
<dbReference type="PaxDb" id="8355-A0A1L8GAY7"/>
<feature type="transmembrane region" description="Helical" evidence="10">
    <location>
        <begin position="293"/>
        <end position="314"/>
    </location>
</feature>
<evidence type="ECO:0000256" key="10">
    <source>
        <dbReference type="SAM" id="Phobius"/>
    </source>
</evidence>
<feature type="transmembrane region" description="Helical" evidence="10">
    <location>
        <begin position="111"/>
        <end position="129"/>
    </location>
</feature>
<sequence>MEYSGYGEIPTGITMSNLTNNSNSTCSRDFHTNTVIFSVLYTVLFIVGVTMNGLAVRVFFQIPSNSNFVIFLKNSVISDCLMIMTFPFKILSDSRLGLWKLKGFVCQVTSVIFYFTMYISIIFLGLITIDRYLKTVRPFHNSHATNLRRVKIMSTLIWIIMFSISLPNMIFTSKTQTPQSVKKCYLLKSDFGLVWHEIVNFICQFIFWVVFVIIVVCYLLITRKLLQSYKKTRSERTTSRRKVNIKVFIIIAVFFVCFVPFHFARIPYTLSQTRDVFKCSAKMTLFYVKESTLWLSSLNACLDPFIYFFLCRSFRNSLVTMWRKRPACVLSYARPRNEKRFKIRREETNI</sequence>
<dbReference type="PRINTS" id="PR00237">
    <property type="entry name" value="GPCRRHODOPSN"/>
</dbReference>
<dbReference type="RefSeq" id="XP_041418200.1">
    <property type="nucleotide sequence ID" value="XM_041562266.1"/>
</dbReference>
<keyword evidence="5" id="KW-0297">G-protein coupled receptor</keyword>
<feature type="transmembrane region" description="Helical" evidence="10">
    <location>
        <begin position="68"/>
        <end position="91"/>
    </location>
</feature>
<reference evidence="13" key="1">
    <citation type="journal article" date="2002" name="Dev. Dyn.">
        <title>Genetic and genomic tools for Xenopus research: The NIH Xenopus initiative.</title>
        <authorList>
            <person name="Klein S.L."/>
            <person name="Strausberg R.L."/>
            <person name="Wagner L."/>
            <person name="Pontius J."/>
            <person name="Clifton S.W."/>
            <person name="Richardson P."/>
        </authorList>
    </citation>
    <scope>NUCLEOTIDE SEQUENCE</scope>
</reference>
<evidence type="ECO:0000313" key="14">
    <source>
        <dbReference type="RefSeq" id="XP_018117521.1"/>
    </source>
</evidence>
<dbReference type="Bgee" id="495243">
    <property type="expression patterns" value="Expressed in spleen and 13 other cell types or tissues"/>
</dbReference>
<dbReference type="Proteomes" id="UP000186698">
    <property type="component" value="Chromosome 5L"/>
</dbReference>
<dbReference type="Gene3D" id="1.20.1070.10">
    <property type="entry name" value="Rhodopsin 7-helix transmembrane proteins"/>
    <property type="match status" value="1"/>
</dbReference>
<evidence type="ECO:0000256" key="8">
    <source>
        <dbReference type="ARBA" id="ARBA00023180"/>
    </source>
</evidence>
<dbReference type="InterPro" id="IPR017452">
    <property type="entry name" value="GPCR_Rhodpsn_7TM"/>
</dbReference>
<evidence type="ECO:0000256" key="4">
    <source>
        <dbReference type="ARBA" id="ARBA00022989"/>
    </source>
</evidence>
<keyword evidence="4 10" id="KW-1133">Transmembrane helix</keyword>
<dbReference type="InterPro" id="IPR005394">
    <property type="entry name" value="P2Y12_rcpt"/>
</dbReference>
<evidence type="ECO:0000256" key="7">
    <source>
        <dbReference type="ARBA" id="ARBA00023170"/>
    </source>
</evidence>
<evidence type="ECO:0000256" key="1">
    <source>
        <dbReference type="ARBA" id="ARBA00004651"/>
    </source>
</evidence>
<name>A0A1L8GAY7_XENLA</name>
<evidence type="ECO:0000256" key="9">
    <source>
        <dbReference type="ARBA" id="ARBA00023224"/>
    </source>
</evidence>
<dbReference type="PROSITE" id="PS50262">
    <property type="entry name" value="G_PROTEIN_RECEP_F1_2"/>
    <property type="match status" value="1"/>
</dbReference>
<gene>
    <name evidence="13 14 15 16" type="primary">p2ry12.L</name>
    <name evidence="13 14 15" type="synonym">p2ry12</name>
</gene>
<keyword evidence="7 13" id="KW-0675">Receptor</keyword>
<reference evidence="13 14" key="2">
    <citation type="submission" date="2025-04" db="UniProtKB">
        <authorList>
            <consortium name="RefSeq"/>
        </authorList>
    </citation>
    <scope>IDENTIFICATION</scope>
    <source>
        <strain evidence="14 15">J_2021</strain>
        <tissue evidence="14 15">Erythrocytes</tissue>
    </source>
</reference>
<dbReference type="GO" id="GO:0045028">
    <property type="term" value="F:G protein-coupled purinergic nucleotide receptor activity"/>
    <property type="evidence" value="ECO:0000318"/>
    <property type="project" value="GO_Central"/>
</dbReference>
<dbReference type="InterPro" id="IPR000276">
    <property type="entry name" value="GPCR_Rhodpsn"/>
</dbReference>
<evidence type="ECO:0000256" key="2">
    <source>
        <dbReference type="ARBA" id="ARBA00022475"/>
    </source>
</evidence>
<protein>
    <submittedName>
        <fullName evidence="13 14">Purinergic receptor P2Y, G-protein coupled, 12 L homeolog</fullName>
    </submittedName>
</protein>
<organism evidence="12 15">
    <name type="scientific">Xenopus laevis</name>
    <name type="common">African clawed frog</name>
    <dbReference type="NCBI Taxonomy" id="8355"/>
    <lineage>
        <taxon>Eukaryota</taxon>
        <taxon>Metazoa</taxon>
        <taxon>Chordata</taxon>
        <taxon>Craniata</taxon>
        <taxon>Vertebrata</taxon>
        <taxon>Euteleostomi</taxon>
        <taxon>Amphibia</taxon>
        <taxon>Batrachia</taxon>
        <taxon>Anura</taxon>
        <taxon>Pipoidea</taxon>
        <taxon>Pipidae</taxon>
        <taxon>Xenopodinae</taxon>
        <taxon>Xenopus</taxon>
        <taxon>Xenopus</taxon>
    </lineage>
</organism>
<dbReference type="PANTHER" id="PTHR24233:SF0">
    <property type="entry name" value="P2Y PURINOCEPTOR 12"/>
    <property type="match status" value="1"/>
</dbReference>
<evidence type="ECO:0000256" key="3">
    <source>
        <dbReference type="ARBA" id="ARBA00022692"/>
    </source>
</evidence>
<accession>A0A1L8GAY7</accession>
<evidence type="ECO:0000313" key="15">
    <source>
        <dbReference type="RefSeq" id="XP_041418200.1"/>
    </source>
</evidence>
<dbReference type="PANTHER" id="PTHR24233">
    <property type="entry name" value="P2Y PURINOCEPTOR-RELATED G-PROTEIN COUPLED RECEPTOR"/>
    <property type="match status" value="1"/>
</dbReference>
<dbReference type="CTD" id="495243"/>
<dbReference type="GO" id="GO:0005886">
    <property type="term" value="C:plasma membrane"/>
    <property type="evidence" value="ECO:0007669"/>
    <property type="project" value="UniProtKB-SubCell"/>
</dbReference>
<keyword evidence="8" id="KW-0325">Glycoprotein</keyword>
<evidence type="ECO:0000313" key="12">
    <source>
        <dbReference type="Proteomes" id="UP000186698"/>
    </source>
</evidence>
<feature type="transmembrane region" description="Helical" evidence="10">
    <location>
        <begin position="35"/>
        <end position="56"/>
    </location>
</feature>
<dbReference type="GeneID" id="495243"/>
<dbReference type="RefSeq" id="XP_018117521.1">
    <property type="nucleotide sequence ID" value="XM_018262032.2"/>
</dbReference>
<feature type="domain" description="G-protein coupled receptors family 1 profile" evidence="11">
    <location>
        <begin position="51"/>
        <end position="307"/>
    </location>
</feature>
<dbReference type="CDD" id="cd15150">
    <property type="entry name" value="7tmA_P2Y12"/>
    <property type="match status" value="1"/>
</dbReference>
<keyword evidence="3 10" id="KW-0812">Transmembrane</keyword>
<keyword evidence="12" id="KW-1185">Reference proteome</keyword>
<dbReference type="Pfam" id="PF00001">
    <property type="entry name" value="7tm_1"/>
    <property type="match status" value="1"/>
</dbReference>
<dbReference type="STRING" id="8355.A0A1L8GAY7"/>
<feature type="transmembrane region" description="Helical" evidence="10">
    <location>
        <begin position="243"/>
        <end position="263"/>
    </location>
</feature>
<feature type="transmembrane region" description="Helical" evidence="10">
    <location>
        <begin position="198"/>
        <end position="222"/>
    </location>
</feature>
<keyword evidence="9" id="KW-0807">Transducer</keyword>
<dbReference type="PRINTS" id="PR01157">
    <property type="entry name" value="P2YPURNOCPTR"/>
</dbReference>
<dbReference type="OrthoDB" id="6163051at2759"/>
<evidence type="ECO:0000256" key="5">
    <source>
        <dbReference type="ARBA" id="ARBA00023040"/>
    </source>
</evidence>
<evidence type="ECO:0000313" key="13">
    <source>
        <dbReference type="RefSeq" id="NP_001088390.2"/>
    </source>
</evidence>
<dbReference type="AGR" id="Xenbase:XB-GENE-947456"/>
<evidence type="ECO:0000259" key="11">
    <source>
        <dbReference type="PROSITE" id="PS50262"/>
    </source>
</evidence>
<dbReference type="PRINTS" id="PR01569">
    <property type="entry name" value="P2Y12PRNCPTR"/>
</dbReference>
<keyword evidence="2" id="KW-1003">Cell membrane</keyword>
<dbReference type="FunFam" id="1.20.1070.10:FF:000049">
    <property type="entry name" value="G-protein coupled receptor 87"/>
    <property type="match status" value="1"/>
</dbReference>
<dbReference type="RefSeq" id="NP_001088390.2">
    <property type="nucleotide sequence ID" value="NM_001094921.1"/>
</dbReference>
<dbReference type="GO" id="GO:0007596">
    <property type="term" value="P:blood coagulation"/>
    <property type="evidence" value="ECO:0007669"/>
    <property type="project" value="InterPro"/>
</dbReference>
<dbReference type="KEGG" id="xla:495243"/>
<dbReference type="SUPFAM" id="SSF81321">
    <property type="entry name" value="Family A G protein-coupled receptor-like"/>
    <property type="match status" value="1"/>
</dbReference>
<proteinExistence type="predicted"/>
<keyword evidence="6 10" id="KW-0472">Membrane</keyword>
<comment type="subcellular location">
    <subcellularLocation>
        <location evidence="1">Cell membrane</location>
        <topology evidence="1">Multi-pass membrane protein</topology>
    </subcellularLocation>
</comment>
<evidence type="ECO:0000256" key="6">
    <source>
        <dbReference type="ARBA" id="ARBA00023136"/>
    </source>
</evidence>
<dbReference type="OMA" id="FVCQVTQ"/>
<dbReference type="AlphaFoldDB" id="A0A1L8GAY7"/>
<evidence type="ECO:0000313" key="16">
    <source>
        <dbReference type="Xenbase" id="XB-GENE-947456"/>
    </source>
</evidence>
<dbReference type="GO" id="GO:0007186">
    <property type="term" value="P:G protein-coupled receptor signaling pathway"/>
    <property type="evidence" value="ECO:0000318"/>
    <property type="project" value="GO_Central"/>
</dbReference>
<feature type="transmembrane region" description="Helical" evidence="10">
    <location>
        <begin position="150"/>
        <end position="171"/>
    </location>
</feature>